<dbReference type="AlphaFoldDB" id="A0AAN8IGQ4"/>
<proteinExistence type="predicted"/>
<name>A0AAN8IGQ4_TRICO</name>
<sequence length="345" mass="39587">MDEDFEDLPEVTSYHRQPKKNKNKNSKSSNGYYPWFLNVGRPKFFQLYGRQYNPDVEDDKMLITEMWKAERDPYVREYKMLRGKLKGVFGALNIDEIEIEGSTRSAIRTSNDNRPPNFPLPVRACLPSFASYGSLDRHQRTVTGERDMLDRLRFFDAQKTDFASVSLQVVAVFPYTVALSTSGEVLVYPAEIAVTHYNLENGVTASFSKLINFYPKLFYGTGVPPWDQDNVESQATSLDVSLKEPQGVSPSEVWRLLMERRNYRSITICDENDIWLVDRALHFLACTAGHEELAVHRELMDAIVTAQDLIAALASHHDRVSEDSVQKILTRERINQEFKVGLFEI</sequence>
<feature type="compositionally biased region" description="Basic residues" evidence="1">
    <location>
        <begin position="16"/>
        <end position="25"/>
    </location>
</feature>
<evidence type="ECO:0000256" key="1">
    <source>
        <dbReference type="SAM" id="MobiDB-lite"/>
    </source>
</evidence>
<accession>A0AAN8IGQ4</accession>
<reference evidence="2 3" key="1">
    <citation type="submission" date="2019-10" db="EMBL/GenBank/DDBJ databases">
        <title>Assembly and Annotation for the nematode Trichostrongylus colubriformis.</title>
        <authorList>
            <person name="Martin J."/>
        </authorList>
    </citation>
    <scope>NUCLEOTIDE SEQUENCE [LARGE SCALE GENOMIC DNA]</scope>
    <source>
        <strain evidence="2">G859</strain>
        <tissue evidence="2">Whole worm</tissue>
    </source>
</reference>
<dbReference type="Proteomes" id="UP001331761">
    <property type="component" value="Unassembled WGS sequence"/>
</dbReference>
<protein>
    <submittedName>
        <fullName evidence="2">Uncharacterized protein</fullName>
    </submittedName>
</protein>
<gene>
    <name evidence="2" type="ORF">GCK32_001725</name>
</gene>
<evidence type="ECO:0000313" key="2">
    <source>
        <dbReference type="EMBL" id="KAK5974144.1"/>
    </source>
</evidence>
<evidence type="ECO:0000313" key="3">
    <source>
        <dbReference type="Proteomes" id="UP001331761"/>
    </source>
</evidence>
<comment type="caution">
    <text evidence="2">The sequence shown here is derived from an EMBL/GenBank/DDBJ whole genome shotgun (WGS) entry which is preliminary data.</text>
</comment>
<organism evidence="2 3">
    <name type="scientific">Trichostrongylus colubriformis</name>
    <name type="common">Black scour worm</name>
    <dbReference type="NCBI Taxonomy" id="6319"/>
    <lineage>
        <taxon>Eukaryota</taxon>
        <taxon>Metazoa</taxon>
        <taxon>Ecdysozoa</taxon>
        <taxon>Nematoda</taxon>
        <taxon>Chromadorea</taxon>
        <taxon>Rhabditida</taxon>
        <taxon>Rhabditina</taxon>
        <taxon>Rhabditomorpha</taxon>
        <taxon>Strongyloidea</taxon>
        <taxon>Trichostrongylidae</taxon>
        <taxon>Trichostrongylus</taxon>
    </lineage>
</organism>
<dbReference type="EMBL" id="WIXE01014624">
    <property type="protein sequence ID" value="KAK5974144.1"/>
    <property type="molecule type" value="Genomic_DNA"/>
</dbReference>
<keyword evidence="3" id="KW-1185">Reference proteome</keyword>
<feature type="region of interest" description="Disordered" evidence="1">
    <location>
        <begin position="1"/>
        <end position="26"/>
    </location>
</feature>